<accession>A0ABW5U3V2</accession>
<reference evidence="2" key="1">
    <citation type="journal article" date="2019" name="Int. J. Syst. Evol. Microbiol.">
        <title>The Global Catalogue of Microorganisms (GCM) 10K type strain sequencing project: providing services to taxonomists for standard genome sequencing and annotation.</title>
        <authorList>
            <consortium name="The Broad Institute Genomics Platform"/>
            <consortium name="The Broad Institute Genome Sequencing Center for Infectious Disease"/>
            <person name="Wu L."/>
            <person name="Ma J."/>
        </authorList>
    </citation>
    <scope>NUCLEOTIDE SEQUENCE [LARGE SCALE GENOMIC DNA]</scope>
    <source>
        <strain evidence="2">TISTR 2562</strain>
    </source>
</reference>
<proteinExistence type="predicted"/>
<comment type="caution">
    <text evidence="1">The sequence shown here is derived from an EMBL/GenBank/DDBJ whole genome shotgun (WGS) entry which is preliminary data.</text>
</comment>
<dbReference type="Proteomes" id="UP001597474">
    <property type="component" value="Unassembled WGS sequence"/>
</dbReference>
<gene>
    <name evidence="1" type="ORF">ACFSUD_11925</name>
</gene>
<dbReference type="Pfam" id="PF21810">
    <property type="entry name" value="DUF6880"/>
    <property type="match status" value="1"/>
</dbReference>
<keyword evidence="2" id="KW-1185">Reference proteome</keyword>
<protein>
    <submittedName>
        <fullName evidence="1">DUF6880 family protein</fullName>
    </submittedName>
</protein>
<dbReference type="RefSeq" id="WP_386374684.1">
    <property type="nucleotide sequence ID" value="NZ_JBHUMP010000009.1"/>
</dbReference>
<sequence>MSKKTLNAANLAGLGAERLAELLIEVSTGSADIKRRLRLELSHDLGPLELARDLRKRLVSLRKARSFVTWRKRKALIKDLQTQADMIIERIAPQAPTEAFDLLWQFLELAGPTSERVDDSRGEVGDVFRGARSHLAEIAPRAMLAPIQLAERVWEALRDDGYGAFDGVIDLTAEALGREGLTHLEALVKAYEAAPIETDPDHPALQFLRELRGGSASYLADAKARMVKHTLQEIADAAGDTEAYIAQFSDADLSRPRTAADIATRLLENGDAELAMSYLQLAEDARSDAAWDDAYIACLLALGQHDAAQAHRWQCFETRLSARHLRDHLKELDDFEDVEAEDRAKLHVLAYPDVSAALGFLLDWPDLHHAARLVEARSAELNGDFYHILTPAADALRNRHPLAAVLLWRAMIDFALTEGRSSRYGHAADHLMDCAALDGEIDDYGTAESHDDYVVRLQDRHQRKTSFWARLG</sequence>
<dbReference type="EMBL" id="JBHUMP010000009">
    <property type="protein sequence ID" value="MFD2740285.1"/>
    <property type="molecule type" value="Genomic_DNA"/>
</dbReference>
<organism evidence="1 2">
    <name type="scientific">Sulfitobacter aestuarii</name>
    <dbReference type="NCBI Taxonomy" id="2161676"/>
    <lineage>
        <taxon>Bacteria</taxon>
        <taxon>Pseudomonadati</taxon>
        <taxon>Pseudomonadota</taxon>
        <taxon>Alphaproteobacteria</taxon>
        <taxon>Rhodobacterales</taxon>
        <taxon>Roseobacteraceae</taxon>
        <taxon>Sulfitobacter</taxon>
    </lineage>
</organism>
<dbReference type="InterPro" id="IPR049245">
    <property type="entry name" value="DUF6880"/>
</dbReference>
<evidence type="ECO:0000313" key="1">
    <source>
        <dbReference type="EMBL" id="MFD2740285.1"/>
    </source>
</evidence>
<name>A0ABW5U3V2_9RHOB</name>
<evidence type="ECO:0000313" key="2">
    <source>
        <dbReference type="Proteomes" id="UP001597474"/>
    </source>
</evidence>